<dbReference type="InterPro" id="IPR051130">
    <property type="entry name" value="Mito_struct-func_regulator"/>
</dbReference>
<dbReference type="PANTHER" id="PTHR43173:SF19">
    <property type="entry name" value="AARF DOMAIN-CONTAINING PROTEIN KINASE 1"/>
    <property type="match status" value="1"/>
</dbReference>
<protein>
    <recommendedName>
        <fullName evidence="1">ABC1 atypical kinase-like domain-containing protein</fullName>
    </recommendedName>
</protein>
<accession>A0ABR0UFU4</accession>
<name>A0ABR0UFU4_REHGL</name>
<comment type="caution">
    <text evidence="2">The sequence shown here is derived from an EMBL/GenBank/DDBJ whole genome shotgun (WGS) entry which is preliminary data.</text>
</comment>
<proteinExistence type="predicted"/>
<dbReference type="Pfam" id="PF03109">
    <property type="entry name" value="ABC1"/>
    <property type="match status" value="1"/>
</dbReference>
<dbReference type="EMBL" id="JABTTQ020002913">
    <property type="protein sequence ID" value="KAK6121423.1"/>
    <property type="molecule type" value="Genomic_DNA"/>
</dbReference>
<keyword evidence="3" id="KW-1185">Reference proteome</keyword>
<dbReference type="SUPFAM" id="SSF56112">
    <property type="entry name" value="Protein kinase-like (PK-like)"/>
    <property type="match status" value="1"/>
</dbReference>
<reference evidence="2 3" key="1">
    <citation type="journal article" date="2021" name="Comput. Struct. Biotechnol. J.">
        <title>De novo genome assembly of the potent medicinal plant Rehmannia glutinosa using nanopore technology.</title>
        <authorList>
            <person name="Ma L."/>
            <person name="Dong C."/>
            <person name="Song C."/>
            <person name="Wang X."/>
            <person name="Zheng X."/>
            <person name="Niu Y."/>
            <person name="Chen S."/>
            <person name="Feng W."/>
        </authorList>
    </citation>
    <scope>NUCLEOTIDE SEQUENCE [LARGE SCALE GENOMIC DNA]</scope>
    <source>
        <strain evidence="2">DH-2019</strain>
    </source>
</reference>
<dbReference type="InterPro" id="IPR011009">
    <property type="entry name" value="Kinase-like_dom_sf"/>
</dbReference>
<dbReference type="InterPro" id="IPR004147">
    <property type="entry name" value="ABC1_dom"/>
</dbReference>
<evidence type="ECO:0000313" key="3">
    <source>
        <dbReference type="Proteomes" id="UP001318860"/>
    </source>
</evidence>
<dbReference type="PANTHER" id="PTHR43173">
    <property type="entry name" value="ABC1 FAMILY PROTEIN"/>
    <property type="match status" value="1"/>
</dbReference>
<gene>
    <name evidence="2" type="ORF">DH2020_044825</name>
</gene>
<feature type="domain" description="ABC1 atypical kinase-like" evidence="1">
    <location>
        <begin position="95"/>
        <end position="167"/>
    </location>
</feature>
<organism evidence="2 3">
    <name type="scientific">Rehmannia glutinosa</name>
    <name type="common">Chinese foxglove</name>
    <dbReference type="NCBI Taxonomy" id="99300"/>
    <lineage>
        <taxon>Eukaryota</taxon>
        <taxon>Viridiplantae</taxon>
        <taxon>Streptophyta</taxon>
        <taxon>Embryophyta</taxon>
        <taxon>Tracheophyta</taxon>
        <taxon>Spermatophyta</taxon>
        <taxon>Magnoliopsida</taxon>
        <taxon>eudicotyledons</taxon>
        <taxon>Gunneridae</taxon>
        <taxon>Pentapetalae</taxon>
        <taxon>asterids</taxon>
        <taxon>lamiids</taxon>
        <taxon>Lamiales</taxon>
        <taxon>Orobanchaceae</taxon>
        <taxon>Rehmannieae</taxon>
        <taxon>Rehmannia</taxon>
    </lineage>
</organism>
<sequence>MAENRSISLKEIKKHYNGDLTAYDLLLDYEYSLWGLPEGSFERERSKREVHARSALRLEELCFKNGGICIKLGQHISQLEYLVPDEYVQIMSQSMLNRCPVSSYNQVREVVKKELGGAPDEIFHEFVHVPIASASLAHVHVARTHDGQNVAVKVQHTHMTDTAAADYEPWN</sequence>
<evidence type="ECO:0000259" key="1">
    <source>
        <dbReference type="Pfam" id="PF03109"/>
    </source>
</evidence>
<evidence type="ECO:0000313" key="2">
    <source>
        <dbReference type="EMBL" id="KAK6121423.1"/>
    </source>
</evidence>
<dbReference type="Proteomes" id="UP001318860">
    <property type="component" value="Unassembled WGS sequence"/>
</dbReference>